<dbReference type="EMBL" id="MCBR01010727">
    <property type="protein sequence ID" value="RKF71108.1"/>
    <property type="molecule type" value="Genomic_DNA"/>
</dbReference>
<dbReference type="GO" id="GO:0006584">
    <property type="term" value="P:catecholamine metabolic process"/>
    <property type="evidence" value="ECO:0007669"/>
    <property type="project" value="UniProtKB-KW"/>
</dbReference>
<dbReference type="OrthoDB" id="186626at2759"/>
<dbReference type="InterPro" id="IPR029063">
    <property type="entry name" value="SAM-dependent_MTases_sf"/>
</dbReference>
<dbReference type="SUPFAM" id="SSF53335">
    <property type="entry name" value="S-adenosyl-L-methionine-dependent methyltransferases"/>
    <property type="match status" value="1"/>
</dbReference>
<name>A0A420I993_9PEZI</name>
<dbReference type="EC" id="2.1.1.6" evidence="1"/>
<dbReference type="Proteomes" id="UP000285405">
    <property type="component" value="Unassembled WGS sequence"/>
</dbReference>
<dbReference type="PROSITE" id="PS51682">
    <property type="entry name" value="SAM_OMT_I"/>
    <property type="match status" value="1"/>
</dbReference>
<evidence type="ECO:0000256" key="5">
    <source>
        <dbReference type="ARBA" id="ARBA00022939"/>
    </source>
</evidence>
<keyword evidence="4" id="KW-0949">S-adenosyl-L-methionine</keyword>
<evidence type="ECO:0000256" key="4">
    <source>
        <dbReference type="ARBA" id="ARBA00022691"/>
    </source>
</evidence>
<dbReference type="AlphaFoldDB" id="A0A420I993"/>
<dbReference type="GO" id="GO:0008171">
    <property type="term" value="F:O-methyltransferase activity"/>
    <property type="evidence" value="ECO:0007669"/>
    <property type="project" value="InterPro"/>
</dbReference>
<gene>
    <name evidence="7" type="ORF">GcC1_107002</name>
</gene>
<organism evidence="7 8">
    <name type="scientific">Golovinomyces cichoracearum</name>
    <dbReference type="NCBI Taxonomy" id="62708"/>
    <lineage>
        <taxon>Eukaryota</taxon>
        <taxon>Fungi</taxon>
        <taxon>Dikarya</taxon>
        <taxon>Ascomycota</taxon>
        <taxon>Pezizomycotina</taxon>
        <taxon>Leotiomycetes</taxon>
        <taxon>Erysiphales</taxon>
        <taxon>Erysiphaceae</taxon>
        <taxon>Golovinomyces</taxon>
    </lineage>
</organism>
<keyword evidence="2 7" id="KW-0489">Methyltransferase</keyword>
<keyword evidence="3 7" id="KW-0808">Transferase</keyword>
<dbReference type="Gene3D" id="3.40.50.150">
    <property type="entry name" value="Vaccinia Virus protein VP39"/>
    <property type="match status" value="1"/>
</dbReference>
<evidence type="ECO:0000256" key="1">
    <source>
        <dbReference type="ARBA" id="ARBA00012880"/>
    </source>
</evidence>
<reference evidence="7 8" key="1">
    <citation type="journal article" date="2018" name="BMC Genomics">
        <title>Comparative genome analyses reveal sequence features reflecting distinct modes of host-adaptation between dicot and monocot powdery mildew.</title>
        <authorList>
            <person name="Wu Y."/>
            <person name="Ma X."/>
            <person name="Pan Z."/>
            <person name="Kale S.D."/>
            <person name="Song Y."/>
            <person name="King H."/>
            <person name="Zhang Q."/>
            <person name="Presley C."/>
            <person name="Deng X."/>
            <person name="Wei C.I."/>
            <person name="Xiao S."/>
        </authorList>
    </citation>
    <scope>NUCLEOTIDE SEQUENCE [LARGE SCALE GENOMIC DNA]</scope>
    <source>
        <strain evidence="7">UCSC1</strain>
    </source>
</reference>
<accession>A0A420I993</accession>
<evidence type="ECO:0000256" key="2">
    <source>
        <dbReference type="ARBA" id="ARBA00022603"/>
    </source>
</evidence>
<proteinExistence type="inferred from homology"/>
<dbReference type="PANTHER" id="PTHR43836">
    <property type="entry name" value="CATECHOL O-METHYLTRANSFERASE 1-RELATED"/>
    <property type="match status" value="1"/>
</dbReference>
<evidence type="ECO:0000313" key="8">
    <source>
        <dbReference type="Proteomes" id="UP000285405"/>
    </source>
</evidence>
<protein>
    <recommendedName>
        <fullName evidence="1">catechol O-methyltransferase</fullName>
        <ecNumber evidence="1">2.1.1.6</ecNumber>
    </recommendedName>
</protein>
<comment type="caution">
    <text evidence="7">The sequence shown here is derived from an EMBL/GenBank/DDBJ whole genome shotgun (WGS) entry which is preliminary data.</text>
</comment>
<keyword evidence="5" id="KW-0128">Catecholamine metabolism</keyword>
<dbReference type="InterPro" id="IPR002935">
    <property type="entry name" value="SAM_O-MeTrfase"/>
</dbReference>
<evidence type="ECO:0000256" key="6">
    <source>
        <dbReference type="ARBA" id="ARBA00023453"/>
    </source>
</evidence>
<dbReference type="Pfam" id="PF13578">
    <property type="entry name" value="Methyltransf_24"/>
    <property type="match status" value="1"/>
</dbReference>
<comment type="similarity">
    <text evidence="6">Belongs to the class I-like SAM-binding methyltransferase superfamily. Cation-dependent O-methyltransferase family.</text>
</comment>
<evidence type="ECO:0000313" key="7">
    <source>
        <dbReference type="EMBL" id="RKF71108.1"/>
    </source>
</evidence>
<dbReference type="GO" id="GO:0032259">
    <property type="term" value="P:methylation"/>
    <property type="evidence" value="ECO:0007669"/>
    <property type="project" value="UniProtKB-KW"/>
</dbReference>
<sequence length="291" mass="32555">MTTTTDTIIKTSDDTSCGMVRNYKPKEDIWFDDGREERLLEYVKDRLNLDLPNRPQNVISLIDDFGANENYMMNVGKRKGAHVTDLIVNHKPKIMVEFGSYIGYSTILFASALRDNGGSEYVSFEREPKFASVAAGLVELAGLSDLVRFVVGPSSRSLVNEHAAGRLVHTDMVFFDHFKPDYVKDLKILESLGCIREGTVLVGDNVIDPGNPPYLSYVRSSPTEKLQSINANSKDLSAFPSQTVYQYKEYTEDYTQLQGNPMIVYESRLVLSQEPTGTPDGIEITICKSIP</sequence>
<evidence type="ECO:0000256" key="3">
    <source>
        <dbReference type="ARBA" id="ARBA00022679"/>
    </source>
</evidence>
<dbReference type="PANTHER" id="PTHR43836:SF2">
    <property type="entry name" value="CATECHOL O-METHYLTRANSFERASE 1-RELATED"/>
    <property type="match status" value="1"/>
</dbReference>